<name>A0A644ZBL6_9ZZZZ</name>
<dbReference type="EMBL" id="VSSQ01007501">
    <property type="protein sequence ID" value="MPM36113.1"/>
    <property type="molecule type" value="Genomic_DNA"/>
</dbReference>
<proteinExistence type="predicted"/>
<gene>
    <name evidence="1" type="ORF">SDC9_82708</name>
</gene>
<accession>A0A644ZBL6</accession>
<reference evidence="1" key="1">
    <citation type="submission" date="2019-08" db="EMBL/GenBank/DDBJ databases">
        <authorList>
            <person name="Kucharzyk K."/>
            <person name="Murdoch R.W."/>
            <person name="Higgins S."/>
            <person name="Loffler F."/>
        </authorList>
    </citation>
    <scope>NUCLEOTIDE SEQUENCE</scope>
</reference>
<dbReference type="GO" id="GO:0003824">
    <property type="term" value="F:catalytic activity"/>
    <property type="evidence" value="ECO:0007669"/>
    <property type="project" value="InterPro"/>
</dbReference>
<sequence>MHLAKYILAAELICDGQALHCMDGADCGEATGAVCRLLREQVPEMDADSPLAPYLEAVAAQIIDRRYIQAVERKTGELRF</sequence>
<evidence type="ECO:0000313" key="1">
    <source>
        <dbReference type="EMBL" id="MPM36113.1"/>
    </source>
</evidence>
<protein>
    <submittedName>
        <fullName evidence="1">Uncharacterized protein</fullName>
    </submittedName>
</protein>
<organism evidence="1">
    <name type="scientific">bioreactor metagenome</name>
    <dbReference type="NCBI Taxonomy" id="1076179"/>
    <lineage>
        <taxon>unclassified sequences</taxon>
        <taxon>metagenomes</taxon>
        <taxon>ecological metagenomes</taxon>
    </lineage>
</organism>
<dbReference type="SUPFAM" id="SSF48557">
    <property type="entry name" value="L-aspartase-like"/>
    <property type="match status" value="1"/>
</dbReference>
<dbReference type="InterPro" id="IPR008948">
    <property type="entry name" value="L-Aspartase-like"/>
</dbReference>
<dbReference type="AlphaFoldDB" id="A0A644ZBL6"/>
<dbReference type="Gene3D" id="1.20.200.10">
    <property type="entry name" value="Fumarase/aspartase (Central domain)"/>
    <property type="match status" value="1"/>
</dbReference>
<comment type="caution">
    <text evidence="1">The sequence shown here is derived from an EMBL/GenBank/DDBJ whole genome shotgun (WGS) entry which is preliminary data.</text>
</comment>